<dbReference type="InterPro" id="IPR013766">
    <property type="entry name" value="Thioredoxin_domain"/>
</dbReference>
<dbReference type="Pfam" id="PF00578">
    <property type="entry name" value="AhpC-TSA"/>
    <property type="match status" value="1"/>
</dbReference>
<dbReference type="GO" id="GO:0017004">
    <property type="term" value="P:cytochrome complex assembly"/>
    <property type="evidence" value="ECO:0007669"/>
    <property type="project" value="UniProtKB-KW"/>
</dbReference>
<dbReference type="PROSITE" id="PS51352">
    <property type="entry name" value="THIOREDOXIN_2"/>
    <property type="match status" value="1"/>
</dbReference>
<accession>A0A5D4G321</accession>
<dbReference type="GO" id="GO:0016209">
    <property type="term" value="F:antioxidant activity"/>
    <property type="evidence" value="ECO:0007669"/>
    <property type="project" value="InterPro"/>
</dbReference>
<evidence type="ECO:0000313" key="9">
    <source>
        <dbReference type="Proteomes" id="UP000324726"/>
    </source>
</evidence>
<evidence type="ECO:0000256" key="4">
    <source>
        <dbReference type="ARBA" id="ARBA00023157"/>
    </source>
</evidence>
<dbReference type="SUPFAM" id="SSF52833">
    <property type="entry name" value="Thioredoxin-like"/>
    <property type="match status" value="1"/>
</dbReference>
<keyword evidence="2" id="KW-0201">Cytochrome c-type biogenesis</keyword>
<dbReference type="InterPro" id="IPR017937">
    <property type="entry name" value="Thioredoxin_CS"/>
</dbReference>
<dbReference type="Proteomes" id="UP000324726">
    <property type="component" value="Unassembled WGS sequence"/>
</dbReference>
<keyword evidence="4" id="KW-1015">Disulfide bond</keyword>
<feature type="region of interest" description="Disordered" evidence="6">
    <location>
        <begin position="1"/>
        <end position="76"/>
    </location>
</feature>
<dbReference type="GO" id="GO:0030313">
    <property type="term" value="C:cell envelope"/>
    <property type="evidence" value="ECO:0007669"/>
    <property type="project" value="UniProtKB-SubCell"/>
</dbReference>
<protein>
    <submittedName>
        <fullName evidence="8">TlpA family protein disulfide reductase</fullName>
    </submittedName>
</protein>
<sequence length="218" mass="22922">MMSGGDDQPGAQSQQPQQAEPGMVGGAGSASGGPGGPGGDRGADGDADPGPEQPVSITNPRSCPAPEGATQPAPDSELAGIELPCLTSGKNETADLGAALVGKPTIINVWAWWCEPCRRELPHFDKLAKQHPEWNVAGIHLDKKSQAGADFLDELNVTTMPVYADRAHRFDTATSLPKVVPITVVYRADGTRAQMYPQVFRDYEELEAAVHAALSGQN</sequence>
<evidence type="ECO:0000256" key="2">
    <source>
        <dbReference type="ARBA" id="ARBA00022748"/>
    </source>
</evidence>
<comment type="caution">
    <text evidence="8">The sequence shown here is derived from an EMBL/GenBank/DDBJ whole genome shotgun (WGS) entry which is preliminary data.</text>
</comment>
<dbReference type="AlphaFoldDB" id="A0A5D4G321"/>
<keyword evidence="5" id="KW-0676">Redox-active center</keyword>
<dbReference type="Gene3D" id="3.40.30.10">
    <property type="entry name" value="Glutaredoxin"/>
    <property type="match status" value="1"/>
</dbReference>
<gene>
    <name evidence="8" type="ORF">FYJ87_00670</name>
</gene>
<dbReference type="GO" id="GO:0016491">
    <property type="term" value="F:oxidoreductase activity"/>
    <property type="evidence" value="ECO:0007669"/>
    <property type="project" value="InterPro"/>
</dbReference>
<dbReference type="PANTHER" id="PTHR42852">
    <property type="entry name" value="THIOL:DISULFIDE INTERCHANGE PROTEIN DSBE"/>
    <property type="match status" value="1"/>
</dbReference>
<comment type="subcellular location">
    <subcellularLocation>
        <location evidence="1">Cell envelope</location>
    </subcellularLocation>
</comment>
<dbReference type="InterPro" id="IPR050553">
    <property type="entry name" value="Thioredoxin_ResA/DsbE_sf"/>
</dbReference>
<evidence type="ECO:0000259" key="7">
    <source>
        <dbReference type="PROSITE" id="PS51352"/>
    </source>
</evidence>
<proteinExistence type="predicted"/>
<evidence type="ECO:0000256" key="6">
    <source>
        <dbReference type="SAM" id="MobiDB-lite"/>
    </source>
</evidence>
<dbReference type="EMBL" id="VSZI01000001">
    <property type="protein sequence ID" value="TYR20960.1"/>
    <property type="molecule type" value="Genomic_DNA"/>
</dbReference>
<evidence type="ECO:0000256" key="5">
    <source>
        <dbReference type="ARBA" id="ARBA00023284"/>
    </source>
</evidence>
<feature type="compositionally biased region" description="Gly residues" evidence="6">
    <location>
        <begin position="23"/>
        <end position="40"/>
    </location>
</feature>
<keyword evidence="3" id="KW-0735">Signal-anchor</keyword>
<reference evidence="8 9" key="1">
    <citation type="submission" date="2019-08" db="EMBL/GenBank/DDBJ databases">
        <title>Draft genome of C. urealyticum strain VH4248.</title>
        <authorList>
            <person name="Navas J."/>
        </authorList>
    </citation>
    <scope>NUCLEOTIDE SEQUENCE [LARGE SCALE GENOMIC DNA]</scope>
    <source>
        <strain evidence="8 9">VH4248</strain>
    </source>
</reference>
<evidence type="ECO:0000256" key="3">
    <source>
        <dbReference type="ARBA" id="ARBA00022968"/>
    </source>
</evidence>
<feature type="compositionally biased region" description="Low complexity" evidence="6">
    <location>
        <begin position="1"/>
        <end position="19"/>
    </location>
</feature>
<evidence type="ECO:0000256" key="1">
    <source>
        <dbReference type="ARBA" id="ARBA00004196"/>
    </source>
</evidence>
<dbReference type="PANTHER" id="PTHR42852:SF6">
    <property type="entry name" value="THIOL:DISULFIDE INTERCHANGE PROTEIN DSBE"/>
    <property type="match status" value="1"/>
</dbReference>
<dbReference type="PROSITE" id="PS00194">
    <property type="entry name" value="THIOREDOXIN_1"/>
    <property type="match status" value="1"/>
</dbReference>
<dbReference type="InterPro" id="IPR036249">
    <property type="entry name" value="Thioredoxin-like_sf"/>
</dbReference>
<name>A0A5D4G321_9CORY</name>
<keyword evidence="3" id="KW-0812">Transmembrane</keyword>
<evidence type="ECO:0000313" key="8">
    <source>
        <dbReference type="EMBL" id="TYR20960.1"/>
    </source>
</evidence>
<dbReference type="CDD" id="cd02966">
    <property type="entry name" value="TlpA_like_family"/>
    <property type="match status" value="1"/>
</dbReference>
<dbReference type="InterPro" id="IPR000866">
    <property type="entry name" value="AhpC/TSA"/>
</dbReference>
<organism evidence="8 9">
    <name type="scientific">Corynebacterium urealyticum</name>
    <dbReference type="NCBI Taxonomy" id="43771"/>
    <lineage>
        <taxon>Bacteria</taxon>
        <taxon>Bacillati</taxon>
        <taxon>Actinomycetota</taxon>
        <taxon>Actinomycetes</taxon>
        <taxon>Mycobacteriales</taxon>
        <taxon>Corynebacteriaceae</taxon>
        <taxon>Corynebacterium</taxon>
    </lineage>
</organism>
<feature type="domain" description="Thioredoxin" evidence="7">
    <location>
        <begin position="67"/>
        <end position="215"/>
    </location>
</feature>